<dbReference type="CDD" id="cd17355">
    <property type="entry name" value="MFS_YcxA_like"/>
    <property type="match status" value="1"/>
</dbReference>
<dbReference type="PANTHER" id="PTHR11360:SF284">
    <property type="entry name" value="EG:103B4.3 PROTEIN-RELATED"/>
    <property type="match status" value="1"/>
</dbReference>
<dbReference type="SUPFAM" id="SSF103473">
    <property type="entry name" value="MFS general substrate transporter"/>
    <property type="match status" value="1"/>
</dbReference>
<feature type="domain" description="Major facilitator superfamily (MFS) profile" evidence="5">
    <location>
        <begin position="1"/>
        <end position="399"/>
    </location>
</feature>
<dbReference type="Proteomes" id="UP000548582">
    <property type="component" value="Unassembled WGS sequence"/>
</dbReference>
<sequence>MSLSTAASRAALPVGILMACAVAGAMLAMGLRQSFGLFLAPMTEAHAWTASGFAFAIALQVLLNGVTQPIMGQLADRFGGRIVIIGGALLYAAGIVGMALSEGLPLFTFFAGIVMGAAVSAAGMPTIIASLTRLLPEDQRGRAVGLGTAGSSAGQFLVVPLAGMGIAGFGWQGALFAMAAAALLMVPLALPLSDRPAPVPAKAAEGADESAGAVLSRAFRDSSFWCLFFGFFVCGLHVSFLTVHLPGFVHSCGLPLYVGAGAISLIGLFNIAGSLISGELTQKWRRRELLVAIYALRGVLMVGFMMVEKTTFTVMLFSALMGILWLSTVPPTVALCARNWGTRWLATIFGLVFLGHQVGGFTGAYLGGLVYDLTGSYDLMWSIGIAAAAFAAMVHLPVRDGPRTAPATA</sequence>
<feature type="transmembrane region" description="Helical" evidence="4">
    <location>
        <begin position="289"/>
        <end position="307"/>
    </location>
</feature>
<evidence type="ECO:0000256" key="2">
    <source>
        <dbReference type="ARBA" id="ARBA00022989"/>
    </source>
</evidence>
<feature type="transmembrane region" description="Helical" evidence="4">
    <location>
        <begin position="12"/>
        <end position="33"/>
    </location>
</feature>
<keyword evidence="3 4" id="KW-0472">Membrane</keyword>
<feature type="transmembrane region" description="Helical" evidence="4">
    <location>
        <begin position="344"/>
        <end position="367"/>
    </location>
</feature>
<dbReference type="AlphaFoldDB" id="A0A848E8U5"/>
<dbReference type="InterPro" id="IPR036259">
    <property type="entry name" value="MFS_trans_sf"/>
</dbReference>
<feature type="transmembrane region" description="Helical" evidence="4">
    <location>
        <begin position="256"/>
        <end position="277"/>
    </location>
</feature>
<dbReference type="PANTHER" id="PTHR11360">
    <property type="entry name" value="MONOCARBOXYLATE TRANSPORTER"/>
    <property type="match status" value="1"/>
</dbReference>
<feature type="transmembrane region" description="Helical" evidence="4">
    <location>
        <begin position="78"/>
        <end position="100"/>
    </location>
</feature>
<accession>A0A848E8U5</accession>
<dbReference type="InterPro" id="IPR050327">
    <property type="entry name" value="Proton-linked_MCT"/>
</dbReference>
<dbReference type="Gene3D" id="1.20.1250.20">
    <property type="entry name" value="MFS general substrate transporter like domains"/>
    <property type="match status" value="2"/>
</dbReference>
<evidence type="ECO:0000259" key="5">
    <source>
        <dbReference type="PROSITE" id="PS50850"/>
    </source>
</evidence>
<dbReference type="GO" id="GO:0022857">
    <property type="term" value="F:transmembrane transporter activity"/>
    <property type="evidence" value="ECO:0007669"/>
    <property type="project" value="InterPro"/>
</dbReference>
<gene>
    <name evidence="6" type="ORF">GWK16_01560</name>
</gene>
<evidence type="ECO:0000313" key="6">
    <source>
        <dbReference type="EMBL" id="NMJ39910.1"/>
    </source>
</evidence>
<feature type="transmembrane region" description="Helical" evidence="4">
    <location>
        <begin position="313"/>
        <end position="337"/>
    </location>
</feature>
<organism evidence="6 7">
    <name type="scientific">Neoroseomonas marina</name>
    <dbReference type="NCBI Taxonomy" id="1232220"/>
    <lineage>
        <taxon>Bacteria</taxon>
        <taxon>Pseudomonadati</taxon>
        <taxon>Pseudomonadota</taxon>
        <taxon>Alphaproteobacteria</taxon>
        <taxon>Acetobacterales</taxon>
        <taxon>Acetobacteraceae</taxon>
        <taxon>Neoroseomonas</taxon>
    </lineage>
</organism>
<evidence type="ECO:0000313" key="7">
    <source>
        <dbReference type="Proteomes" id="UP000548582"/>
    </source>
</evidence>
<keyword evidence="2 4" id="KW-1133">Transmembrane helix</keyword>
<keyword evidence="1 4" id="KW-0812">Transmembrane</keyword>
<feature type="transmembrane region" description="Helical" evidence="4">
    <location>
        <begin position="106"/>
        <end position="131"/>
    </location>
</feature>
<comment type="caution">
    <text evidence="6">The sequence shown here is derived from an EMBL/GenBank/DDBJ whole genome shotgun (WGS) entry which is preliminary data.</text>
</comment>
<dbReference type="InterPro" id="IPR020846">
    <property type="entry name" value="MFS_dom"/>
</dbReference>
<proteinExistence type="predicted"/>
<protein>
    <submittedName>
        <fullName evidence="6">MFS transporter</fullName>
    </submittedName>
</protein>
<keyword evidence="7" id="KW-1185">Reference proteome</keyword>
<feature type="transmembrane region" description="Helical" evidence="4">
    <location>
        <begin position="45"/>
        <end position="66"/>
    </location>
</feature>
<name>A0A848E8U5_9PROT</name>
<feature type="transmembrane region" description="Helical" evidence="4">
    <location>
        <begin position="224"/>
        <end position="244"/>
    </location>
</feature>
<dbReference type="RefSeq" id="WP_170052212.1">
    <property type="nucleotide sequence ID" value="NZ_JABBKX010000001.1"/>
</dbReference>
<dbReference type="EMBL" id="JABBKX010000001">
    <property type="protein sequence ID" value="NMJ39910.1"/>
    <property type="molecule type" value="Genomic_DNA"/>
</dbReference>
<evidence type="ECO:0000256" key="3">
    <source>
        <dbReference type="ARBA" id="ARBA00023136"/>
    </source>
</evidence>
<feature type="transmembrane region" description="Helical" evidence="4">
    <location>
        <begin position="143"/>
        <end position="163"/>
    </location>
</feature>
<dbReference type="Pfam" id="PF07690">
    <property type="entry name" value="MFS_1"/>
    <property type="match status" value="1"/>
</dbReference>
<dbReference type="PROSITE" id="PS50850">
    <property type="entry name" value="MFS"/>
    <property type="match status" value="1"/>
</dbReference>
<feature type="transmembrane region" description="Helical" evidence="4">
    <location>
        <begin position="379"/>
        <end position="398"/>
    </location>
</feature>
<feature type="transmembrane region" description="Helical" evidence="4">
    <location>
        <begin position="169"/>
        <end position="190"/>
    </location>
</feature>
<evidence type="ECO:0000256" key="1">
    <source>
        <dbReference type="ARBA" id="ARBA00022692"/>
    </source>
</evidence>
<dbReference type="InterPro" id="IPR011701">
    <property type="entry name" value="MFS"/>
</dbReference>
<reference evidence="6 7" key="1">
    <citation type="submission" date="2020-03" db="EMBL/GenBank/DDBJ databases">
        <authorList>
            <person name="Sun Q."/>
        </authorList>
    </citation>
    <scope>NUCLEOTIDE SEQUENCE [LARGE SCALE GENOMIC DNA]</scope>
    <source>
        <strain evidence="6 7">JC162</strain>
    </source>
</reference>
<evidence type="ECO:0000256" key="4">
    <source>
        <dbReference type="SAM" id="Phobius"/>
    </source>
</evidence>